<organism evidence="7 8">
    <name type="scientific">Scleroderma citrinum Foug A</name>
    <dbReference type="NCBI Taxonomy" id="1036808"/>
    <lineage>
        <taxon>Eukaryota</taxon>
        <taxon>Fungi</taxon>
        <taxon>Dikarya</taxon>
        <taxon>Basidiomycota</taxon>
        <taxon>Agaricomycotina</taxon>
        <taxon>Agaricomycetes</taxon>
        <taxon>Agaricomycetidae</taxon>
        <taxon>Boletales</taxon>
        <taxon>Sclerodermatineae</taxon>
        <taxon>Sclerodermataceae</taxon>
        <taxon>Scleroderma</taxon>
    </lineage>
</organism>
<dbReference type="GO" id="GO:0140115">
    <property type="term" value="P:export across plasma membrane"/>
    <property type="evidence" value="ECO:0007669"/>
    <property type="project" value="UniProtKB-ARBA"/>
</dbReference>
<evidence type="ECO:0000256" key="2">
    <source>
        <dbReference type="ARBA" id="ARBA00022692"/>
    </source>
</evidence>
<feature type="transmembrane region" description="Helical" evidence="5">
    <location>
        <begin position="433"/>
        <end position="451"/>
    </location>
</feature>
<dbReference type="STRING" id="1036808.A0A0C2YRQ3"/>
<evidence type="ECO:0000313" key="7">
    <source>
        <dbReference type="EMBL" id="KIM52403.1"/>
    </source>
</evidence>
<dbReference type="InterPro" id="IPR020846">
    <property type="entry name" value="MFS_dom"/>
</dbReference>
<evidence type="ECO:0000256" key="1">
    <source>
        <dbReference type="ARBA" id="ARBA00004141"/>
    </source>
</evidence>
<dbReference type="PANTHER" id="PTHR23502:SF134">
    <property type="entry name" value="MAJOR FACILITATOR SUPERFAMILY (MFS) PROFILE DOMAIN-CONTAINING PROTEIN-RELATED"/>
    <property type="match status" value="1"/>
</dbReference>
<dbReference type="InterPro" id="IPR036259">
    <property type="entry name" value="MFS_trans_sf"/>
</dbReference>
<dbReference type="GO" id="GO:0042908">
    <property type="term" value="P:xenobiotic transport"/>
    <property type="evidence" value="ECO:0007669"/>
    <property type="project" value="UniProtKB-ARBA"/>
</dbReference>
<dbReference type="FunFam" id="1.20.1250.20:FF:000082">
    <property type="entry name" value="MFS multidrug transporter, putative"/>
    <property type="match status" value="1"/>
</dbReference>
<dbReference type="Pfam" id="PF07690">
    <property type="entry name" value="MFS_1"/>
    <property type="match status" value="1"/>
</dbReference>
<reference evidence="8" key="2">
    <citation type="submission" date="2015-01" db="EMBL/GenBank/DDBJ databases">
        <title>Evolutionary Origins and Diversification of the Mycorrhizal Mutualists.</title>
        <authorList>
            <consortium name="DOE Joint Genome Institute"/>
            <consortium name="Mycorrhizal Genomics Consortium"/>
            <person name="Kohler A."/>
            <person name="Kuo A."/>
            <person name="Nagy L.G."/>
            <person name="Floudas D."/>
            <person name="Copeland A."/>
            <person name="Barry K.W."/>
            <person name="Cichocki N."/>
            <person name="Veneault-Fourrey C."/>
            <person name="LaButti K."/>
            <person name="Lindquist E.A."/>
            <person name="Lipzen A."/>
            <person name="Lundell T."/>
            <person name="Morin E."/>
            <person name="Murat C."/>
            <person name="Riley R."/>
            <person name="Ohm R."/>
            <person name="Sun H."/>
            <person name="Tunlid A."/>
            <person name="Henrissat B."/>
            <person name="Grigoriev I.V."/>
            <person name="Hibbett D.S."/>
            <person name="Martin F."/>
        </authorList>
    </citation>
    <scope>NUCLEOTIDE SEQUENCE [LARGE SCALE GENOMIC DNA]</scope>
    <source>
        <strain evidence="8">Foug A</strain>
    </source>
</reference>
<feature type="transmembrane region" description="Helical" evidence="5">
    <location>
        <begin position="387"/>
        <end position="412"/>
    </location>
</feature>
<evidence type="ECO:0000259" key="6">
    <source>
        <dbReference type="PROSITE" id="PS50850"/>
    </source>
</evidence>
<proteinExistence type="predicted"/>
<reference evidence="7 8" key="1">
    <citation type="submission" date="2014-04" db="EMBL/GenBank/DDBJ databases">
        <authorList>
            <consortium name="DOE Joint Genome Institute"/>
            <person name="Kuo A."/>
            <person name="Kohler A."/>
            <person name="Nagy L.G."/>
            <person name="Floudas D."/>
            <person name="Copeland A."/>
            <person name="Barry K.W."/>
            <person name="Cichocki N."/>
            <person name="Veneault-Fourrey C."/>
            <person name="LaButti K."/>
            <person name="Lindquist E.A."/>
            <person name="Lipzen A."/>
            <person name="Lundell T."/>
            <person name="Morin E."/>
            <person name="Murat C."/>
            <person name="Sun H."/>
            <person name="Tunlid A."/>
            <person name="Henrissat B."/>
            <person name="Grigoriev I.V."/>
            <person name="Hibbett D.S."/>
            <person name="Martin F."/>
            <person name="Nordberg H.P."/>
            <person name="Cantor M.N."/>
            <person name="Hua S.X."/>
        </authorList>
    </citation>
    <scope>NUCLEOTIDE SEQUENCE [LARGE SCALE GENOMIC DNA]</scope>
    <source>
        <strain evidence="7 8">Foug A</strain>
    </source>
</reference>
<keyword evidence="4 5" id="KW-0472">Membrane</keyword>
<comment type="subcellular location">
    <subcellularLocation>
        <location evidence="1">Membrane</location>
        <topology evidence="1">Multi-pass membrane protein</topology>
    </subcellularLocation>
</comment>
<dbReference type="PROSITE" id="PS50850">
    <property type="entry name" value="MFS"/>
    <property type="match status" value="1"/>
</dbReference>
<dbReference type="HOGENOM" id="CLU_008455_0_4_1"/>
<dbReference type="InterPro" id="IPR005829">
    <property type="entry name" value="Sugar_transporter_CS"/>
</dbReference>
<evidence type="ECO:0000313" key="8">
    <source>
        <dbReference type="Proteomes" id="UP000053989"/>
    </source>
</evidence>
<evidence type="ECO:0000256" key="3">
    <source>
        <dbReference type="ARBA" id="ARBA00022989"/>
    </source>
</evidence>
<dbReference type="Gene3D" id="1.20.1250.20">
    <property type="entry name" value="MFS general substrate transporter like domains"/>
    <property type="match status" value="1"/>
</dbReference>
<protein>
    <recommendedName>
        <fullName evidence="6">Major facilitator superfamily (MFS) profile domain-containing protein</fullName>
    </recommendedName>
</protein>
<gene>
    <name evidence="7" type="ORF">SCLCIDRAFT_18159</name>
</gene>
<feature type="domain" description="Major facilitator superfamily (MFS) profile" evidence="6">
    <location>
        <begin position="54"/>
        <end position="477"/>
    </location>
</feature>
<dbReference type="InParanoid" id="A0A0C2YRQ3"/>
<feature type="transmembrane region" description="Helical" evidence="5">
    <location>
        <begin position="52"/>
        <end position="76"/>
    </location>
</feature>
<dbReference type="PANTHER" id="PTHR23502">
    <property type="entry name" value="MAJOR FACILITATOR SUPERFAMILY"/>
    <property type="match status" value="1"/>
</dbReference>
<dbReference type="EMBL" id="KN822211">
    <property type="protein sequence ID" value="KIM52403.1"/>
    <property type="molecule type" value="Genomic_DNA"/>
</dbReference>
<dbReference type="PROSITE" id="PS00216">
    <property type="entry name" value="SUGAR_TRANSPORT_1"/>
    <property type="match status" value="1"/>
</dbReference>
<keyword evidence="2 5" id="KW-0812">Transmembrane</keyword>
<dbReference type="GO" id="GO:0022857">
    <property type="term" value="F:transmembrane transporter activity"/>
    <property type="evidence" value="ECO:0007669"/>
    <property type="project" value="InterPro"/>
</dbReference>
<name>A0A0C2YRQ3_9AGAM</name>
<feature type="transmembrane region" description="Helical" evidence="5">
    <location>
        <begin position="213"/>
        <end position="231"/>
    </location>
</feature>
<evidence type="ECO:0000256" key="4">
    <source>
        <dbReference type="ARBA" id="ARBA00023136"/>
    </source>
</evidence>
<dbReference type="SUPFAM" id="SSF103473">
    <property type="entry name" value="MFS general substrate transporter"/>
    <property type="match status" value="1"/>
</dbReference>
<sequence>MQVDDVVKKATPSAILSTSPSTLQDSGEKIIYVEFTEGDVRNPINYSRVKKWAITLTACIFAATTSASASSYAISLSSMTKELKCSDIDLALGLGLYPAGFGVAPLFTSPFSEEVGRRPVYIFSSITYTLTGVMVALAPNIQTVMVGRALGGIFGSIGASLAGGSIADIWLPHERGVPMALFAFSSLFPFNMGPIIGGLVVSHPHMDWRWVQWIGAMTSVLNFVLVLVFMSETRSSIVITHLARDARQVTGDNRLKARIEVDRESLLSLIKIACTRPLYFLCTEPLVQSLSLWIGFTWGVMFCLLAALPPMFQSVYGFTIRQSGFVYGAQSVGAILGSLGNLYQNKLYKYVFTPKQEARLYSACVAAILLPIGMFVVAWTSTPRIHWIVPIMGLTVFMTGVVVIVQVSFLYLADCYNTYASSAQASQNLFRNLLAFVFPLFSSRMFAFLGYKWSLTLFGVLAVLMAPIPFVLFAHGSNIRARSIASRNILAADSQSEYNDSECI</sequence>
<keyword evidence="8" id="KW-1185">Reference proteome</keyword>
<accession>A0A0C2YRQ3</accession>
<evidence type="ECO:0000256" key="5">
    <source>
        <dbReference type="SAM" id="Phobius"/>
    </source>
</evidence>
<dbReference type="GO" id="GO:0005886">
    <property type="term" value="C:plasma membrane"/>
    <property type="evidence" value="ECO:0007669"/>
    <property type="project" value="TreeGrafter"/>
</dbReference>
<feature type="transmembrane region" description="Helical" evidence="5">
    <location>
        <begin position="120"/>
        <end position="138"/>
    </location>
</feature>
<feature type="transmembrane region" description="Helical" evidence="5">
    <location>
        <begin position="150"/>
        <end position="171"/>
    </location>
</feature>
<feature type="transmembrane region" description="Helical" evidence="5">
    <location>
        <begin position="88"/>
        <end position="108"/>
    </location>
</feature>
<feature type="transmembrane region" description="Helical" evidence="5">
    <location>
        <begin position="177"/>
        <end position="201"/>
    </location>
</feature>
<dbReference type="Proteomes" id="UP000053989">
    <property type="component" value="Unassembled WGS sequence"/>
</dbReference>
<keyword evidence="3 5" id="KW-1133">Transmembrane helix</keyword>
<feature type="transmembrane region" description="Helical" evidence="5">
    <location>
        <begin position="290"/>
        <end position="312"/>
    </location>
</feature>
<feature type="transmembrane region" description="Helical" evidence="5">
    <location>
        <begin position="360"/>
        <end position="381"/>
    </location>
</feature>
<dbReference type="OrthoDB" id="5376138at2759"/>
<dbReference type="InterPro" id="IPR011701">
    <property type="entry name" value="MFS"/>
</dbReference>
<dbReference type="AlphaFoldDB" id="A0A0C2YRQ3"/>
<feature type="transmembrane region" description="Helical" evidence="5">
    <location>
        <begin position="457"/>
        <end position="474"/>
    </location>
</feature>